<proteinExistence type="predicted"/>
<dbReference type="Pfam" id="PF07690">
    <property type="entry name" value="MFS_1"/>
    <property type="match status" value="1"/>
</dbReference>
<name>A0AAD9JR41_9ANNE</name>
<dbReference type="PANTHER" id="PTHR11360">
    <property type="entry name" value="MONOCARBOXYLATE TRANSPORTER"/>
    <property type="match status" value="1"/>
</dbReference>
<dbReference type="PROSITE" id="PS50850">
    <property type="entry name" value="MFS"/>
    <property type="match status" value="1"/>
</dbReference>
<feature type="domain" description="Major facilitator superfamily (MFS) profile" evidence="3">
    <location>
        <begin position="35"/>
        <end position="429"/>
    </location>
</feature>
<organism evidence="4 5">
    <name type="scientific">Paralvinella palmiformis</name>
    <dbReference type="NCBI Taxonomy" id="53620"/>
    <lineage>
        <taxon>Eukaryota</taxon>
        <taxon>Metazoa</taxon>
        <taxon>Spiralia</taxon>
        <taxon>Lophotrochozoa</taxon>
        <taxon>Annelida</taxon>
        <taxon>Polychaeta</taxon>
        <taxon>Sedentaria</taxon>
        <taxon>Canalipalpata</taxon>
        <taxon>Terebellida</taxon>
        <taxon>Terebelliformia</taxon>
        <taxon>Alvinellidae</taxon>
        <taxon>Paralvinella</taxon>
    </lineage>
</organism>
<gene>
    <name evidence="4" type="ORF">LSH36_183g01085</name>
</gene>
<keyword evidence="2" id="KW-0472">Membrane</keyword>
<dbReference type="Proteomes" id="UP001208570">
    <property type="component" value="Unassembled WGS sequence"/>
</dbReference>
<feature type="transmembrane region" description="Helical" evidence="2">
    <location>
        <begin position="248"/>
        <end position="273"/>
    </location>
</feature>
<feature type="transmembrane region" description="Helical" evidence="2">
    <location>
        <begin position="314"/>
        <end position="331"/>
    </location>
</feature>
<feature type="transmembrane region" description="Helical" evidence="2">
    <location>
        <begin position="161"/>
        <end position="181"/>
    </location>
</feature>
<sequence>MAALVSWKTPKCCGSICKMNTTHSEQNRDDIDGVYAWIIALASFFGHLLIYGIVYCSGVFYEMFRETFEGSSSMLSLIAILSTAFTYGFSPIPGVLINKYGQRIVTITGGVVAGTGLLLSSYATNVYYIAVTFGVITGMGFGTCYLAILSIVSLHFKKYRIVAFGLSTSGAGLGTFVYPPIIRFLVNIYGVRGTMLIISGITLNLCVCGSLMRAPRITSQGSELRTRPTQNKKSECLSLWNLHIFKNVGFIILCFNNLFALFGLNIVLVHLTAYSVTININKDMAAMLISVFGISLCIGQLSFGVIGKVRCGPVIIYSASYILSGLVVILMTVVQDFISLAILSAALGFLSASISPLLPEIITLFLSVELLPSAFGYLLAFEAVGSLLGPPTAGWLLDVLHLYWPCFYLAGSAISLSGIIMLIPYFIRRSAVTSADVEVIDAHETDTKDEPLCLDNKYS</sequence>
<reference evidence="4" key="1">
    <citation type="journal article" date="2023" name="Mol. Biol. Evol.">
        <title>Third-Generation Sequencing Reveals the Adaptive Role of the Epigenome in Three Deep-Sea Polychaetes.</title>
        <authorList>
            <person name="Perez M."/>
            <person name="Aroh O."/>
            <person name="Sun Y."/>
            <person name="Lan Y."/>
            <person name="Juniper S.K."/>
            <person name="Young C.R."/>
            <person name="Angers B."/>
            <person name="Qian P.Y."/>
        </authorList>
    </citation>
    <scope>NUCLEOTIDE SEQUENCE</scope>
    <source>
        <strain evidence="4">P08H-3</strain>
    </source>
</reference>
<feature type="transmembrane region" description="Helical" evidence="2">
    <location>
        <begin position="74"/>
        <end position="97"/>
    </location>
</feature>
<comment type="caution">
    <text evidence="4">The sequence shown here is derived from an EMBL/GenBank/DDBJ whole genome shotgun (WGS) entry which is preliminary data.</text>
</comment>
<keyword evidence="2" id="KW-0812">Transmembrane</keyword>
<dbReference type="PANTHER" id="PTHR11360:SF284">
    <property type="entry name" value="EG:103B4.3 PROTEIN-RELATED"/>
    <property type="match status" value="1"/>
</dbReference>
<accession>A0AAD9JR41</accession>
<feature type="transmembrane region" description="Helical" evidence="2">
    <location>
        <begin position="285"/>
        <end position="307"/>
    </location>
</feature>
<dbReference type="Gene3D" id="1.20.1250.20">
    <property type="entry name" value="MFS general substrate transporter like domains"/>
    <property type="match status" value="2"/>
</dbReference>
<dbReference type="CDD" id="cd17352">
    <property type="entry name" value="MFS_MCT_SLC16"/>
    <property type="match status" value="1"/>
</dbReference>
<feature type="transmembrane region" description="Helical" evidence="2">
    <location>
        <begin position="337"/>
        <end position="358"/>
    </location>
</feature>
<evidence type="ECO:0000256" key="1">
    <source>
        <dbReference type="ARBA" id="ARBA00004141"/>
    </source>
</evidence>
<evidence type="ECO:0000313" key="5">
    <source>
        <dbReference type="Proteomes" id="UP001208570"/>
    </source>
</evidence>
<feature type="transmembrane region" description="Helical" evidence="2">
    <location>
        <begin position="402"/>
        <end position="427"/>
    </location>
</feature>
<evidence type="ECO:0000313" key="4">
    <source>
        <dbReference type="EMBL" id="KAK2157879.1"/>
    </source>
</evidence>
<evidence type="ECO:0000256" key="2">
    <source>
        <dbReference type="SAM" id="Phobius"/>
    </source>
</evidence>
<evidence type="ECO:0000259" key="3">
    <source>
        <dbReference type="PROSITE" id="PS50850"/>
    </source>
</evidence>
<dbReference type="InterPro" id="IPR050327">
    <property type="entry name" value="Proton-linked_MCT"/>
</dbReference>
<dbReference type="InterPro" id="IPR036259">
    <property type="entry name" value="MFS_trans_sf"/>
</dbReference>
<dbReference type="AlphaFoldDB" id="A0AAD9JR41"/>
<dbReference type="GO" id="GO:0008028">
    <property type="term" value="F:monocarboxylic acid transmembrane transporter activity"/>
    <property type="evidence" value="ECO:0007669"/>
    <property type="project" value="TreeGrafter"/>
</dbReference>
<keyword evidence="2" id="KW-1133">Transmembrane helix</keyword>
<feature type="transmembrane region" description="Helical" evidence="2">
    <location>
        <begin position="128"/>
        <end position="149"/>
    </location>
</feature>
<keyword evidence="5" id="KW-1185">Reference proteome</keyword>
<feature type="transmembrane region" description="Helical" evidence="2">
    <location>
        <begin position="193"/>
        <end position="212"/>
    </location>
</feature>
<dbReference type="InterPro" id="IPR011701">
    <property type="entry name" value="MFS"/>
</dbReference>
<comment type="subcellular location">
    <subcellularLocation>
        <location evidence="1">Membrane</location>
        <topology evidence="1">Multi-pass membrane protein</topology>
    </subcellularLocation>
</comment>
<feature type="transmembrane region" description="Helical" evidence="2">
    <location>
        <begin position="34"/>
        <end position="54"/>
    </location>
</feature>
<dbReference type="EMBL" id="JAODUP010000183">
    <property type="protein sequence ID" value="KAK2157879.1"/>
    <property type="molecule type" value="Genomic_DNA"/>
</dbReference>
<dbReference type="InterPro" id="IPR020846">
    <property type="entry name" value="MFS_dom"/>
</dbReference>
<dbReference type="GO" id="GO:0016020">
    <property type="term" value="C:membrane"/>
    <property type="evidence" value="ECO:0007669"/>
    <property type="project" value="UniProtKB-SubCell"/>
</dbReference>
<dbReference type="SUPFAM" id="SSF103473">
    <property type="entry name" value="MFS general substrate transporter"/>
    <property type="match status" value="1"/>
</dbReference>
<protein>
    <recommendedName>
        <fullName evidence="3">Major facilitator superfamily (MFS) profile domain-containing protein</fullName>
    </recommendedName>
</protein>
<feature type="transmembrane region" description="Helical" evidence="2">
    <location>
        <begin position="104"/>
        <end position="122"/>
    </location>
</feature>
<feature type="transmembrane region" description="Helical" evidence="2">
    <location>
        <begin position="370"/>
        <end position="390"/>
    </location>
</feature>